<sequence>MSELTILGKPEAPTSPSSVAAHAGVLPSSTRLHTVGVQGFLSGRSSSRTARNRDRETGISRQPQPTTGSLDSHTAPVQSWSAKALCFTQEERDPVNIDLGQMGSALQYIE</sequence>
<reference evidence="2 3" key="1">
    <citation type="submission" date="2020-04" db="EMBL/GenBank/DDBJ databases">
        <title>Chromosome-level genome assembly of a cyprinid fish Onychostoma macrolepis by integration of Nanopore Sequencing, Bionano and Hi-C technology.</title>
        <authorList>
            <person name="Wang D."/>
        </authorList>
    </citation>
    <scope>NUCLEOTIDE SEQUENCE [LARGE SCALE GENOMIC DNA]</scope>
    <source>
        <strain evidence="2">SWU-2019</strain>
        <tissue evidence="2">Muscle</tissue>
    </source>
</reference>
<proteinExistence type="predicted"/>
<dbReference type="Proteomes" id="UP000579812">
    <property type="component" value="Unassembled WGS sequence"/>
</dbReference>
<comment type="caution">
    <text evidence="2">The sequence shown here is derived from an EMBL/GenBank/DDBJ whole genome shotgun (WGS) entry which is preliminary data.</text>
</comment>
<accession>A0A7J6CC78</accession>
<keyword evidence="3" id="KW-1185">Reference proteome</keyword>
<gene>
    <name evidence="2" type="ORF">G5714_015202</name>
</gene>
<evidence type="ECO:0000313" key="3">
    <source>
        <dbReference type="Proteomes" id="UP000579812"/>
    </source>
</evidence>
<feature type="compositionally biased region" description="Polar residues" evidence="1">
    <location>
        <begin position="59"/>
        <end position="75"/>
    </location>
</feature>
<evidence type="ECO:0000313" key="2">
    <source>
        <dbReference type="EMBL" id="KAF4104215.1"/>
    </source>
</evidence>
<dbReference type="EMBL" id="JAAMOB010000015">
    <property type="protein sequence ID" value="KAF4104215.1"/>
    <property type="molecule type" value="Genomic_DNA"/>
</dbReference>
<dbReference type="AlphaFoldDB" id="A0A7J6CC78"/>
<organism evidence="2 3">
    <name type="scientific">Onychostoma macrolepis</name>
    <dbReference type="NCBI Taxonomy" id="369639"/>
    <lineage>
        <taxon>Eukaryota</taxon>
        <taxon>Metazoa</taxon>
        <taxon>Chordata</taxon>
        <taxon>Craniata</taxon>
        <taxon>Vertebrata</taxon>
        <taxon>Euteleostomi</taxon>
        <taxon>Actinopterygii</taxon>
        <taxon>Neopterygii</taxon>
        <taxon>Teleostei</taxon>
        <taxon>Ostariophysi</taxon>
        <taxon>Cypriniformes</taxon>
        <taxon>Cyprinidae</taxon>
        <taxon>Acrossocheilinae</taxon>
        <taxon>Onychostoma</taxon>
    </lineage>
</organism>
<protein>
    <submittedName>
        <fullName evidence="2">Uncharacterized protein</fullName>
    </submittedName>
</protein>
<evidence type="ECO:0000256" key="1">
    <source>
        <dbReference type="SAM" id="MobiDB-lite"/>
    </source>
</evidence>
<name>A0A7J6CC78_9TELE</name>
<feature type="region of interest" description="Disordered" evidence="1">
    <location>
        <begin position="1"/>
        <end position="75"/>
    </location>
</feature>